<dbReference type="InterPro" id="IPR006558">
    <property type="entry name" value="LamG-like"/>
</dbReference>
<reference evidence="4 5" key="1">
    <citation type="submission" date="2017-04" db="EMBL/GenBank/DDBJ databases">
        <title>Whole genome sequence of Bdellovibrio bacteriovorus strain SSB218315.</title>
        <authorList>
            <person name="Oyedara O."/>
            <person name="Rodriguez-Perez M.A."/>
        </authorList>
    </citation>
    <scope>NUCLEOTIDE SEQUENCE [LARGE SCALE GENOMIC DNA]</scope>
    <source>
        <strain evidence="4 5">SSB218315</strain>
    </source>
</reference>
<evidence type="ECO:0000313" key="4">
    <source>
        <dbReference type="EMBL" id="ASD62489.1"/>
    </source>
</evidence>
<dbReference type="EMBL" id="CP020946">
    <property type="protein sequence ID" value="ASD62489.1"/>
    <property type="molecule type" value="Genomic_DNA"/>
</dbReference>
<dbReference type="InterPro" id="IPR015217">
    <property type="entry name" value="Invasin_dom_3"/>
</dbReference>
<dbReference type="SMART" id="SM00060">
    <property type="entry name" value="FN3"/>
    <property type="match status" value="3"/>
</dbReference>
<dbReference type="SUPFAM" id="SSF49265">
    <property type="entry name" value="Fibronectin type III"/>
    <property type="match status" value="2"/>
</dbReference>
<proteinExistence type="predicted"/>
<evidence type="ECO:0000313" key="5">
    <source>
        <dbReference type="Proteomes" id="UP000197003"/>
    </source>
</evidence>
<dbReference type="InterPro" id="IPR003961">
    <property type="entry name" value="FN3_dom"/>
</dbReference>
<sequence>MNYLLLLCCFLTIVSCKPGSKIEDGFLAGVAISSEKSTVEFSATTVMSGYSVTMTMTTRDSSGNIFYLPHSTPEIELSLSGGTSTGDFSQITDNANGTYTVSFSGHNAGTASKLNVRINGTELSGDIPSITVLPGNYSLALSQVSVAAATVKSDSAVTVTLHAYDTSGNPFTTGGLSVQFSATGGTSTGTFGAVTDHNNGTYSATFTGITVGTATSLRAAIGAQLVTSVYPTVSVLPGPASQLFFTSSPVGDVAPGVPLSTQPAVKIVDAQGNTVTIGADSTANITMSLTSGTGSVGGTATVAAVAGVATFTDISVNSQGSGKVLTATKSSTVGSGGTGALTKTSGSFLIHPPAPGAFTISSAVAGNSQVVLSWGSASDAASYTVKYGTSSGSYPTTVSTNATSPVTISSLTAGTDYYFQVEASNITGTTSATSEAVSRPLSAFTISSITVDATNKLKVNFGNSTGASAYTVKFGTVSGVYSFTDSTSATSPYEIASLTGGNTYYVMVTATNAYGSVNATAEASAIPINAFNATSLTPDTGSTKVSFPLTAGATSYDVLYDTSSHTAVQPYASSSVGVTSPANISGLSAGTTYYYRVRANNAYGSVVSTNELSGAVYQTFTLSIPFTSGTTGQYAISNAASVEFTAGGVARLTSPSLTDEASTDFQAGTLSGVQWDGTGGYLRLDSAYNSGIFDGTWAPQANSMVAYWKMDNNFNDSVGTYHASIVGSPSATSPGKVGSHYGTFSSGSYGSIASPPALANSSFSISAWVYPTSNAGVHQHILGYGTTTTDSGLFLGYTSTGTLRVGFYNDDLTTATNYMTYDYQRWVHLAATYDATTRTRTLYRDGVVIASDTAAANFAGTGTMYVGQGLGTNGFNGNMDEFAIWTTALTSSQVANIFATQRAKTSGLFTSRVIDSHTTGSTYNIWSSLSLKTTLPFYKEIPATSENVANYSGLIGSLNTNLAGFWHMNESAWNGTAGEVIDASGNNRHGVRTGTATTSTVGRFGSSGLFGSSGDSVVTDSGSAFIPSNNSPLTVSAWVLAYNIGTGGAGAIDNRIISIHSGSVASSTMAFGLGNTNKLMFYTKSTTAFVSSTTNMPKNVWTHVALTFNGTCFQMYINGTTAGACHAADLLAGGSFGTRLGSYSSASSSFNGLIDEMGIWKRSLTAAEIHQLYRRGVNRVGYQVRTCSTSNCADQDVTTNAGWKGPDNSAQSMFSELYNTTNNILAGTVAAGSPTMTFANFGPLSVTANRYFQYRAYLASDDANTGCTYNAAAASCSPEIQYAATGPSRYNSSAPSVTATAAAVTSVYEALDKNSFSENLGGNGCSAGVKYALSHNGVNYYYWNGTTWAASTNAATANDATTLSENLDSFASTVGTGTLQVRAYLQSTGLSQCELNSLTLTGKKY</sequence>
<evidence type="ECO:0000259" key="3">
    <source>
        <dbReference type="PROSITE" id="PS50853"/>
    </source>
</evidence>
<name>A0A1Z3N4U3_BDEBC</name>
<dbReference type="OrthoDB" id="5296313at2"/>
<dbReference type="InterPro" id="IPR013320">
    <property type="entry name" value="ConA-like_dom_sf"/>
</dbReference>
<dbReference type="Gene3D" id="2.60.120.200">
    <property type="match status" value="2"/>
</dbReference>
<dbReference type="SUPFAM" id="SSF49899">
    <property type="entry name" value="Concanavalin A-like lectins/glucanases"/>
    <property type="match status" value="2"/>
</dbReference>
<dbReference type="RefSeq" id="WP_088564126.1">
    <property type="nucleotide sequence ID" value="NZ_CP020946.1"/>
</dbReference>
<dbReference type="PANTHER" id="PTHR42535">
    <property type="entry name" value="OOKINETE PROTEIN, PUTATIVE-RELATED"/>
    <property type="match status" value="1"/>
</dbReference>
<evidence type="ECO:0000256" key="2">
    <source>
        <dbReference type="ARBA" id="ARBA00023157"/>
    </source>
</evidence>
<dbReference type="PANTHER" id="PTHR42535:SF2">
    <property type="entry name" value="CHROMOSOME UNDETERMINED SCAFFOLD_146, WHOLE GENOME SHOTGUN SEQUENCE"/>
    <property type="match status" value="1"/>
</dbReference>
<dbReference type="InterPro" id="IPR036116">
    <property type="entry name" value="FN3_sf"/>
</dbReference>
<dbReference type="Pfam" id="PF09134">
    <property type="entry name" value="Invasin_D3"/>
    <property type="match status" value="1"/>
</dbReference>
<dbReference type="Proteomes" id="UP000197003">
    <property type="component" value="Chromosome"/>
</dbReference>
<dbReference type="PROSITE" id="PS50853">
    <property type="entry name" value="FN3"/>
    <property type="match status" value="1"/>
</dbReference>
<dbReference type="InterPro" id="IPR013783">
    <property type="entry name" value="Ig-like_fold"/>
</dbReference>
<keyword evidence="1" id="KW-0732">Signal</keyword>
<keyword evidence="2" id="KW-1015">Disulfide bond</keyword>
<gene>
    <name evidence="4" type="ORF">B9G79_02365</name>
</gene>
<protein>
    <recommendedName>
        <fullName evidence="3">Fibronectin type-III domain-containing protein</fullName>
    </recommendedName>
</protein>
<dbReference type="Pfam" id="PF00041">
    <property type="entry name" value="fn3"/>
    <property type="match status" value="1"/>
</dbReference>
<evidence type="ECO:0000256" key="1">
    <source>
        <dbReference type="ARBA" id="ARBA00022729"/>
    </source>
</evidence>
<dbReference type="InterPro" id="IPR008964">
    <property type="entry name" value="Invasin/intimin_cell_adhesion"/>
</dbReference>
<dbReference type="SMART" id="SM00560">
    <property type="entry name" value="LamGL"/>
    <property type="match status" value="2"/>
</dbReference>
<accession>A0A1Z3N4U3</accession>
<dbReference type="Gene3D" id="2.60.40.10">
    <property type="entry name" value="Immunoglobulins"/>
    <property type="match status" value="4"/>
</dbReference>
<dbReference type="CDD" id="cd00063">
    <property type="entry name" value="FN3"/>
    <property type="match status" value="2"/>
</dbReference>
<organism evidence="4 5">
    <name type="scientific">Bdellovibrio bacteriovorus</name>
    <dbReference type="NCBI Taxonomy" id="959"/>
    <lineage>
        <taxon>Bacteria</taxon>
        <taxon>Pseudomonadati</taxon>
        <taxon>Bdellovibrionota</taxon>
        <taxon>Bdellovibrionia</taxon>
        <taxon>Bdellovibrionales</taxon>
        <taxon>Pseudobdellovibrionaceae</taxon>
        <taxon>Bdellovibrio</taxon>
    </lineage>
</organism>
<dbReference type="SUPFAM" id="SSF49373">
    <property type="entry name" value="Invasin/intimin cell-adhesion fragments"/>
    <property type="match status" value="2"/>
</dbReference>
<feature type="domain" description="Fibronectin type-III" evidence="3">
    <location>
        <begin position="354"/>
        <end position="448"/>
    </location>
</feature>
<dbReference type="Pfam" id="PF13385">
    <property type="entry name" value="Laminin_G_3"/>
    <property type="match status" value="2"/>
</dbReference>